<gene>
    <name evidence="1" type="ORF">EYC84_000334</name>
</gene>
<evidence type="ECO:0000313" key="2">
    <source>
        <dbReference type="Proteomes" id="UP000322873"/>
    </source>
</evidence>
<name>A0A5M9JN78_MONFR</name>
<organism evidence="1 2">
    <name type="scientific">Monilinia fructicola</name>
    <name type="common">Brown rot fungus</name>
    <name type="synonym">Ciboria fructicola</name>
    <dbReference type="NCBI Taxonomy" id="38448"/>
    <lineage>
        <taxon>Eukaryota</taxon>
        <taxon>Fungi</taxon>
        <taxon>Dikarya</taxon>
        <taxon>Ascomycota</taxon>
        <taxon>Pezizomycotina</taxon>
        <taxon>Leotiomycetes</taxon>
        <taxon>Helotiales</taxon>
        <taxon>Sclerotiniaceae</taxon>
        <taxon>Monilinia</taxon>
    </lineage>
</organism>
<sequence length="70" mass="8428">MKSIKLYSCMRIYISHKSTRKYILIRTLILGATRPTLVPKHRDYYYSITLYHRRKANHHCIPARSCRAVY</sequence>
<proteinExistence type="predicted"/>
<dbReference type="Proteomes" id="UP000322873">
    <property type="component" value="Unassembled WGS sequence"/>
</dbReference>
<dbReference type="EMBL" id="VICG01000006">
    <property type="protein sequence ID" value="KAA8570958.1"/>
    <property type="molecule type" value="Genomic_DNA"/>
</dbReference>
<accession>A0A5M9JN78</accession>
<protein>
    <submittedName>
        <fullName evidence="1">Uncharacterized protein</fullName>
    </submittedName>
</protein>
<reference evidence="1 2" key="1">
    <citation type="submission" date="2019-06" db="EMBL/GenBank/DDBJ databases">
        <title>Genome Sequence of the Brown Rot Fungal Pathogen Monilinia fructicola.</title>
        <authorList>
            <person name="De Miccolis Angelini R.M."/>
            <person name="Landi L."/>
            <person name="Abate D."/>
            <person name="Pollastro S."/>
            <person name="Romanazzi G."/>
            <person name="Faretra F."/>
        </authorList>
    </citation>
    <scope>NUCLEOTIDE SEQUENCE [LARGE SCALE GENOMIC DNA]</scope>
    <source>
        <strain evidence="1 2">Mfrc123</strain>
    </source>
</reference>
<evidence type="ECO:0000313" key="1">
    <source>
        <dbReference type="EMBL" id="KAA8570958.1"/>
    </source>
</evidence>
<dbReference type="AlphaFoldDB" id="A0A5M9JN78"/>
<keyword evidence="2" id="KW-1185">Reference proteome</keyword>
<comment type="caution">
    <text evidence="1">The sequence shown here is derived from an EMBL/GenBank/DDBJ whole genome shotgun (WGS) entry which is preliminary data.</text>
</comment>